<dbReference type="GeneID" id="10642886"/>
<evidence type="ECO:0000256" key="2">
    <source>
        <dbReference type="ARBA" id="ARBA00007749"/>
    </source>
</evidence>
<dbReference type="STRING" id="880724.Metig_0051"/>
<evidence type="ECO:0000256" key="5">
    <source>
        <dbReference type="ARBA" id="ARBA00022833"/>
    </source>
</evidence>
<dbReference type="SMART" id="SM00849">
    <property type="entry name" value="Lactamase_B"/>
    <property type="match status" value="1"/>
</dbReference>
<keyword evidence="5" id="KW-0862">Zinc</keyword>
<dbReference type="OrthoDB" id="197151at2157"/>
<proteinExistence type="inferred from homology"/>
<evidence type="ECO:0000313" key="7">
    <source>
        <dbReference type="EMBL" id="AEF95612.1"/>
    </source>
</evidence>
<dbReference type="HOGENOM" id="CLU_030571_2_6_2"/>
<dbReference type="InterPro" id="IPR001279">
    <property type="entry name" value="Metallo-B-lactamas"/>
</dbReference>
<feature type="domain" description="Metallo-beta-lactamase" evidence="6">
    <location>
        <begin position="21"/>
        <end position="188"/>
    </location>
</feature>
<evidence type="ECO:0000256" key="3">
    <source>
        <dbReference type="ARBA" id="ARBA00022723"/>
    </source>
</evidence>
<dbReference type="Gene3D" id="3.60.15.10">
    <property type="entry name" value="Ribonuclease Z/Hydroxyacylglutathione hydrolase-like"/>
    <property type="match status" value="1"/>
</dbReference>
<dbReference type="PANTHER" id="PTHR42978">
    <property type="entry name" value="QUORUM-QUENCHING LACTONASE YTNP-RELATED-RELATED"/>
    <property type="match status" value="1"/>
</dbReference>
<organism evidence="8">
    <name type="scientific">Methanotorris igneus (strain DSM 5666 / JCM 11834 / Kol 5)</name>
    <dbReference type="NCBI Taxonomy" id="880724"/>
    <lineage>
        <taxon>Archaea</taxon>
        <taxon>Methanobacteriati</taxon>
        <taxon>Methanobacteriota</taxon>
        <taxon>Methanomada group</taxon>
        <taxon>Methanococci</taxon>
        <taxon>Methanococcales</taxon>
        <taxon>Methanocaldococcaceae</taxon>
        <taxon>Methanotorris</taxon>
    </lineage>
</organism>
<dbReference type="EMBL" id="CP002737">
    <property type="protein sequence ID" value="AEF95612.1"/>
    <property type="molecule type" value="Genomic_DNA"/>
</dbReference>
<accession>F6BEF1</accession>
<dbReference type="KEGG" id="mig:Metig_0051"/>
<dbReference type="AlphaFoldDB" id="F6BEF1"/>
<comment type="cofactor">
    <cofactor evidence="1">
        <name>Zn(2+)</name>
        <dbReference type="ChEBI" id="CHEBI:29105"/>
    </cofactor>
</comment>
<dbReference type="Proteomes" id="UP000009227">
    <property type="component" value="Chromosome"/>
</dbReference>
<evidence type="ECO:0000259" key="6">
    <source>
        <dbReference type="SMART" id="SM00849"/>
    </source>
</evidence>
<dbReference type="SUPFAM" id="SSF56281">
    <property type="entry name" value="Metallo-hydrolase/oxidoreductase"/>
    <property type="match status" value="1"/>
</dbReference>
<keyword evidence="3" id="KW-0479">Metal-binding</keyword>
<dbReference type="InterPro" id="IPR051013">
    <property type="entry name" value="MBL_superfamily_lactonases"/>
</dbReference>
<keyword evidence="4" id="KW-0378">Hydrolase</keyword>
<dbReference type="PANTHER" id="PTHR42978:SF2">
    <property type="entry name" value="102 KBASES UNSTABLE REGION: FROM 1 TO 119443"/>
    <property type="match status" value="1"/>
</dbReference>
<protein>
    <submittedName>
        <fullName evidence="7">Beta-lactamase domain protein</fullName>
    </submittedName>
</protein>
<sequence length="207" mass="23336">MIKLLYEGELVRENGVIKKASSSVTLIQTKNHNIIVDTSTRDKRELIIEELKKLNLEPKDIDVIINTHRHYDHIENNDLFKNAVIYASPQECVKECRGCAIYSTTDEVHDFEPIEKFDDDEVIIIKTPGHTWGSISVVYEDYVVAGDAVPLKGNILGNMPPAVRVDNRAAKGSLRRIKLLRKNIITGHDGIVYVNEIPSDNANGELF</sequence>
<dbReference type="GO" id="GO:0016787">
    <property type="term" value="F:hydrolase activity"/>
    <property type="evidence" value="ECO:0007669"/>
    <property type="project" value="UniProtKB-KW"/>
</dbReference>
<comment type="similarity">
    <text evidence="2">Belongs to the metallo-beta-lactamase superfamily.</text>
</comment>
<dbReference type="GO" id="GO:0046872">
    <property type="term" value="F:metal ion binding"/>
    <property type="evidence" value="ECO:0007669"/>
    <property type="project" value="UniProtKB-KW"/>
</dbReference>
<dbReference type="RefSeq" id="WP_013798221.1">
    <property type="nucleotide sequence ID" value="NC_015562.1"/>
</dbReference>
<name>F6BEF1_METIK</name>
<keyword evidence="8" id="KW-1185">Reference proteome</keyword>
<evidence type="ECO:0000256" key="4">
    <source>
        <dbReference type="ARBA" id="ARBA00022801"/>
    </source>
</evidence>
<dbReference type="Pfam" id="PF00753">
    <property type="entry name" value="Lactamase_B"/>
    <property type="match status" value="1"/>
</dbReference>
<reference evidence="7 8" key="1">
    <citation type="submission" date="2011-05" db="EMBL/GenBank/DDBJ databases">
        <title>Complete sequence of Methanotorris igneus Kol 5.</title>
        <authorList>
            <consortium name="US DOE Joint Genome Institute"/>
            <person name="Lucas S."/>
            <person name="Han J."/>
            <person name="Lapidus A."/>
            <person name="Cheng J.-F."/>
            <person name="Goodwin L."/>
            <person name="Pitluck S."/>
            <person name="Peters L."/>
            <person name="Mikhailova N."/>
            <person name="Chertkov O."/>
            <person name="Han C."/>
            <person name="Tapia R."/>
            <person name="Land M."/>
            <person name="Hauser L."/>
            <person name="Kyrpides N."/>
            <person name="Ivanova N."/>
            <person name="Pagani I."/>
            <person name="Sieprawska-Lupa M."/>
            <person name="Whitman W."/>
            <person name="Woyke T."/>
        </authorList>
    </citation>
    <scope>NUCLEOTIDE SEQUENCE [LARGE SCALE GENOMIC DNA]</scope>
    <source>
        <strain evidence="8">DSM 5666 / JCM 11834 / Kol 5</strain>
    </source>
</reference>
<dbReference type="InterPro" id="IPR036866">
    <property type="entry name" value="RibonucZ/Hydroxyglut_hydro"/>
</dbReference>
<evidence type="ECO:0000256" key="1">
    <source>
        <dbReference type="ARBA" id="ARBA00001947"/>
    </source>
</evidence>
<evidence type="ECO:0000313" key="8">
    <source>
        <dbReference type="Proteomes" id="UP000009227"/>
    </source>
</evidence>
<gene>
    <name evidence="7" type="ordered locus">Metig_0051</name>
</gene>